<keyword evidence="7" id="KW-0456">Lyase</keyword>
<dbReference type="SUPFAM" id="SSF102114">
    <property type="entry name" value="Radical SAM enzymes"/>
    <property type="match status" value="1"/>
</dbReference>
<name>A0A8S5UV40_9CAUD</name>
<sequence length="264" mass="30229">MVNQYNQPERGKIRINVRDPEKMPIMEVFGPTIQGEGMVIGQKTIFIRTGGCDYHCNWCDSAFTWNGTTEPEYITGEEAANRILKLAFNEKGEQICNHVTLTGGNPALLNEPMARMIDILREKGFKFGLETQGTRFQEWFKYVSDITISPKPPSSGMRTNMKILEAIVDRLNEEGLDWSFKIVIFDDTDLAYARNMFETFKDKLRPVNYLSVGNANAYEEGSISGRLLEKLGWLWDKVYQDPAFNNVRPLPQLHTLVYDNKRGV</sequence>
<keyword evidence="1" id="KW-0004">4Fe-4S</keyword>
<evidence type="ECO:0000256" key="5">
    <source>
        <dbReference type="ARBA" id="ARBA00023004"/>
    </source>
</evidence>
<evidence type="ECO:0000256" key="4">
    <source>
        <dbReference type="ARBA" id="ARBA00022842"/>
    </source>
</evidence>
<dbReference type="Gene3D" id="3.20.20.70">
    <property type="entry name" value="Aldolase class I"/>
    <property type="match status" value="1"/>
</dbReference>
<dbReference type="Pfam" id="PF04055">
    <property type="entry name" value="Radical_SAM"/>
    <property type="match status" value="1"/>
</dbReference>
<dbReference type="GO" id="GO:0046872">
    <property type="term" value="F:metal ion binding"/>
    <property type="evidence" value="ECO:0007669"/>
    <property type="project" value="UniProtKB-KW"/>
</dbReference>
<dbReference type="InterPro" id="IPR007197">
    <property type="entry name" value="rSAM"/>
</dbReference>
<dbReference type="SFLD" id="SFLDS00029">
    <property type="entry name" value="Radical_SAM"/>
    <property type="match status" value="1"/>
</dbReference>
<keyword evidence="5" id="KW-0408">Iron</keyword>
<dbReference type="InterPro" id="IPR013785">
    <property type="entry name" value="Aldolase_TIM"/>
</dbReference>
<dbReference type="InterPro" id="IPR024924">
    <property type="entry name" value="7-CO-7-deazaguanine_synth-like"/>
</dbReference>
<dbReference type="PROSITE" id="PS51918">
    <property type="entry name" value="RADICAL_SAM"/>
    <property type="match status" value="1"/>
</dbReference>
<proteinExistence type="inferred from homology"/>
<protein>
    <submittedName>
        <fullName evidence="9">7-cyano-7-deazaguanosine biosynthesis protein</fullName>
    </submittedName>
</protein>
<dbReference type="InterPro" id="IPR058240">
    <property type="entry name" value="rSAM_sf"/>
</dbReference>
<keyword evidence="2" id="KW-0949">S-adenosyl-L-methionine</keyword>
<dbReference type="CDD" id="cd01335">
    <property type="entry name" value="Radical_SAM"/>
    <property type="match status" value="1"/>
</dbReference>
<dbReference type="GO" id="GO:0051539">
    <property type="term" value="F:4 iron, 4 sulfur cluster binding"/>
    <property type="evidence" value="ECO:0007669"/>
    <property type="project" value="UniProtKB-KW"/>
</dbReference>
<dbReference type="PANTHER" id="PTHR42836:SF1">
    <property type="entry name" value="7-CARBOXY-7-DEAZAGUANINE SYNTHASE"/>
    <property type="match status" value="1"/>
</dbReference>
<dbReference type="InterPro" id="IPR017742">
    <property type="entry name" value="Deazaguanine_synth"/>
</dbReference>
<keyword evidence="4" id="KW-0460">Magnesium</keyword>
<keyword evidence="3" id="KW-0479">Metal-binding</keyword>
<feature type="domain" description="Radical SAM core" evidence="8">
    <location>
        <begin position="39"/>
        <end position="262"/>
    </location>
</feature>
<dbReference type="SFLD" id="SFLDF00300">
    <property type="entry name" value="7-carboxy-7-deazaguanine_synth"/>
    <property type="match status" value="1"/>
</dbReference>
<reference evidence="9" key="1">
    <citation type="journal article" date="2021" name="Proc. Natl. Acad. Sci. U.S.A.">
        <title>A Catalog of Tens of Thousands of Viruses from Human Metagenomes Reveals Hidden Associations with Chronic Diseases.</title>
        <authorList>
            <person name="Tisza M.J."/>
            <person name="Buck C.B."/>
        </authorList>
    </citation>
    <scope>NUCLEOTIDE SEQUENCE</scope>
    <source>
        <strain evidence="9">CtaDn21</strain>
    </source>
</reference>
<organism evidence="9">
    <name type="scientific">Siphoviridae sp. ctaDn21</name>
    <dbReference type="NCBI Taxonomy" id="2825563"/>
    <lineage>
        <taxon>Viruses</taxon>
        <taxon>Duplodnaviria</taxon>
        <taxon>Heunggongvirae</taxon>
        <taxon>Uroviricota</taxon>
        <taxon>Caudoviricetes</taxon>
    </lineage>
</organism>
<dbReference type="HAMAP" id="MF_00917">
    <property type="entry name" value="QueE"/>
    <property type="match status" value="1"/>
</dbReference>
<evidence type="ECO:0000313" key="9">
    <source>
        <dbReference type="EMBL" id="DAF98246.1"/>
    </source>
</evidence>
<dbReference type="PIRSF" id="PIRSF000370">
    <property type="entry name" value="QueE"/>
    <property type="match status" value="1"/>
</dbReference>
<keyword evidence="6" id="KW-0411">Iron-sulfur</keyword>
<evidence type="ECO:0000259" key="8">
    <source>
        <dbReference type="PROSITE" id="PS51918"/>
    </source>
</evidence>
<dbReference type="EMBL" id="BK016144">
    <property type="protein sequence ID" value="DAF98246.1"/>
    <property type="molecule type" value="Genomic_DNA"/>
</dbReference>
<dbReference type="NCBIfam" id="TIGR03365">
    <property type="entry name" value="Bsubt_queE"/>
    <property type="match status" value="1"/>
</dbReference>
<dbReference type="GO" id="GO:0016829">
    <property type="term" value="F:lyase activity"/>
    <property type="evidence" value="ECO:0007669"/>
    <property type="project" value="UniProtKB-KW"/>
</dbReference>
<accession>A0A8S5UV40</accession>
<evidence type="ECO:0000256" key="7">
    <source>
        <dbReference type="ARBA" id="ARBA00023239"/>
    </source>
</evidence>
<evidence type="ECO:0000256" key="1">
    <source>
        <dbReference type="ARBA" id="ARBA00022485"/>
    </source>
</evidence>
<evidence type="ECO:0000256" key="2">
    <source>
        <dbReference type="ARBA" id="ARBA00022691"/>
    </source>
</evidence>
<evidence type="ECO:0000256" key="3">
    <source>
        <dbReference type="ARBA" id="ARBA00022723"/>
    </source>
</evidence>
<evidence type="ECO:0000256" key="6">
    <source>
        <dbReference type="ARBA" id="ARBA00023014"/>
    </source>
</evidence>
<dbReference type="PANTHER" id="PTHR42836">
    <property type="entry name" value="7-CARBOXY-7-DEAZAGUANINE SYNTHASE"/>
    <property type="match status" value="1"/>
</dbReference>